<evidence type="ECO:0000259" key="8">
    <source>
        <dbReference type="PROSITE" id="PS50054"/>
    </source>
</evidence>
<keyword evidence="4" id="KW-0904">Protein phosphatase</keyword>
<dbReference type="InterPro" id="IPR011115">
    <property type="entry name" value="SecA_DEAD"/>
</dbReference>
<feature type="compositionally biased region" description="Basic and acidic residues" evidence="7">
    <location>
        <begin position="195"/>
        <end position="212"/>
    </location>
</feature>
<feature type="coiled-coil region" evidence="6">
    <location>
        <begin position="1856"/>
        <end position="1890"/>
    </location>
</feature>
<reference evidence="11" key="1">
    <citation type="submission" date="2021-02" db="EMBL/GenBank/DDBJ databases">
        <authorList>
            <person name="Nowell W R."/>
        </authorList>
    </citation>
    <scope>NUCLEOTIDE SEQUENCE</scope>
</reference>
<comment type="caution">
    <text evidence="11">The sequence shown here is derived from an EMBL/GenBank/DDBJ whole genome shotgun (WGS) entry which is preliminary data.</text>
</comment>
<dbReference type="PROSITE" id="PS50054">
    <property type="entry name" value="TYR_PHOSPHATASE_DUAL"/>
    <property type="match status" value="1"/>
</dbReference>
<dbReference type="SMART" id="SM00195">
    <property type="entry name" value="DSPc"/>
    <property type="match status" value="1"/>
</dbReference>
<feature type="domain" description="Tyrosine specific protein phosphatases" evidence="9">
    <location>
        <begin position="290"/>
        <end position="351"/>
    </location>
</feature>
<evidence type="ECO:0000313" key="11">
    <source>
        <dbReference type="EMBL" id="CAF1422092.1"/>
    </source>
</evidence>
<protein>
    <recommendedName>
        <fullName evidence="2">protein-serine/threonine phosphatase</fullName>
        <ecNumber evidence="2">3.1.3.16</ecNumber>
    </recommendedName>
</protein>
<keyword evidence="3" id="KW-0378">Hydrolase</keyword>
<evidence type="ECO:0000259" key="10">
    <source>
        <dbReference type="PROSITE" id="PS51196"/>
    </source>
</evidence>
<dbReference type="GO" id="GO:0017038">
    <property type="term" value="P:protein import"/>
    <property type="evidence" value="ECO:0007669"/>
    <property type="project" value="InterPro"/>
</dbReference>
<dbReference type="EC" id="3.1.3.16" evidence="2"/>
<feature type="coiled-coil region" evidence="6">
    <location>
        <begin position="1511"/>
        <end position="1538"/>
    </location>
</feature>
<dbReference type="Pfam" id="PF00782">
    <property type="entry name" value="DSPc"/>
    <property type="match status" value="1"/>
</dbReference>
<dbReference type="GO" id="GO:0005524">
    <property type="term" value="F:ATP binding"/>
    <property type="evidence" value="ECO:0007669"/>
    <property type="project" value="InterPro"/>
</dbReference>
<evidence type="ECO:0000256" key="7">
    <source>
        <dbReference type="SAM" id="MobiDB-lite"/>
    </source>
</evidence>
<dbReference type="InterPro" id="IPR020422">
    <property type="entry name" value="TYR_PHOSPHATASE_DUAL_dom"/>
</dbReference>
<dbReference type="InterPro" id="IPR000340">
    <property type="entry name" value="Dual-sp_phosphatase_cat-dom"/>
</dbReference>
<keyword evidence="6" id="KW-0175">Coiled coil</keyword>
<dbReference type="Pfam" id="PF07517">
    <property type="entry name" value="SecA_DEAD"/>
    <property type="match status" value="1"/>
</dbReference>
<name>A0A815MF45_ADIRI</name>
<dbReference type="GO" id="GO:0008579">
    <property type="term" value="F:JUN kinase phosphatase activity"/>
    <property type="evidence" value="ECO:0007669"/>
    <property type="project" value="TreeGrafter"/>
</dbReference>
<dbReference type="EMBL" id="CAJNOJ010000373">
    <property type="protein sequence ID" value="CAF1422092.1"/>
    <property type="molecule type" value="Genomic_DNA"/>
</dbReference>
<comment type="similarity">
    <text evidence="1">Belongs to the protein-tyrosine phosphatase family.</text>
</comment>
<sequence>MMETVERFDQTEGYGHSLRNKYQVFEKLRATYGGDYARGQQKYSSGQHRIRFQLEPIGEDKEANIILVGVISANVTATDQYFNRTPSTYAWETSSHDWEDKTTIVENGQHKKVPKDKWAGAETGDILELIIDCDQQLIRIKNETRKTGDTMKVDLNNCPLPWKFIVIFSMYPDRVGSRLKLRPTVTRVTNSLGQTHHESKSDDGTFETHDQPSDSNGAFMVIDNSPDEKLHRVIDGVYIGSQDAASNLPGLNECKITHILNVATGIENAFPDRYNYLNIELLDVPETNISKVFAQTNQFIEQALADNGCVLVHCNAGISRSSSIVLAYLIGTRRMPYEDAYQLVKRARPNIRPNDGFVRQLKQYATEDKKATLKLIIQHTNICMASSNVPQYQYSDIQTVLVDKLREWCKHFPDDSTKPIHVLPVVRHDDPDRFQSSLENESIEHNGERIILIPYYFGNSHCTGILLEFNADGSINRAEYTDPVNGIIPNKLQSQFKEVYSECTLQVKDLPQQHDAVNSAAITIESLLAGINVDLSKITPVTSITSSINNIPNEGNGNELYPRLDSLEHNLESHNLQNTDELQIGILNEGFDDRGARRSYIENLRTDCNSIPPCAEKTILELLIHFNEKQLEGASSLTRDSEIELLQKLREQMIREQFFSEWTQTRFQELNTNIENSNDSSVVTCLSKLLTRIRPLHVQEMQRLVLKANQAADLIRNQDIVLLLGETGSGKSTMIQFLAGCRMTQKKVKIASGRFLVHITTDDIGKDPGLTNVISSPFNRSETRYIAPVTVQLKDILGSCEDGDVVLCDAPGFGDTAGPEVDIANSLGVIEALKQTKSVKLLVLSSYKSLGDRGQGIQKLTNILVNMVDRIENKFESIFYAFTKYPSEINVNAELLDIKMSKVDRDEVLASNKPFVAVLKDMIAKTGRTELKVHPIRDHPSTLMKILKSGTGIEHPEEVFRFPMSSDTRETINKHIQRDRGAIDCGMKLKDMHLVSYYLNDLKKLNDLLKQDDIREIYNKCKSSIHDKIQEFCHEVLNNFARVINSQDGLKEDDLQDYKIAVEYLQQTEAVKQHLGSSLSPSTTLKHGIDSQLEARRIALQSEELHSPMIAVYLENIRLLKASFREFEQNYASSCQKYEKRFQELLQSGQEIILTNDFKSIAEVLLKISKAVDNLQIHIHDSIVAKYNNTVQSLLRRLSQYSDQVNVTLAKSRISSDDVKILQDIIGVLRSAKETYALREVISKHLAKCDETKECCQDLDSIYELFLTKIIECFDKLIQQIANLIETNEDNTLDIIHQTIENIKTIHKIPEVEIRTVTVYYNIIESIRSYMTQLQRNTRQSLDTIDHQSGNIDCKELLHSFKLLENAKWMNTILPGSYDTAMHRLNEEFTECVGQFEQRLKRLDLSLKYPDRIIVAKEILEKTEYLCTLQPDTQELAMYRHRMLNHVVYRIRLVYNEVAADFACSDETDRQETTDPRQFLETTSVFTRSHSQNSIDVDMSTYLFVEQQPTLESIRSDKRQLQESVRRLESYVDEYERILYGNGLLNAAVKVFSRTIKQTEKVKPVATTYLLQKGYHNIDAVRKTIAKFKRELESLNKQEKVMNDSQMHQQSSEPDSRSSDTTNVPIKRRKYKSSKGLVDKSQMLAANNALIYFKNCEQIGYDRIRVIADDAIEIVKQYLDNFISSLEQKINEVFARATEIENYRRENSSKYSQDIEIHLQALDFLSRFSEVYEHIDGQEKLKSHQQQYRDYYETLKSRMEQYKSSGQSRELRDHLLIAQTLTCIDRFLQGDFLLNGYQELYKKYQFELIQDCEKASAIVLACIDKSEYDNVDAQLSHMDEKFVNPLHFAHIKYSLQSSLHNLMNDIERDVNNLEEKLQKDEQNQQCVQNLKSKINKVRFVLEKPLIMNLLDEYTCDRLRNFSQRIDKTLSVIFLSNIESIGYLLDTDRFVEAQQLIDIVVGLHRKLAEHCKSEEVFNRLETINERMNNIVPEIWSRYSLDDMYNYVLNPPKTILKKLEIAASQSGAKYAKAHQDLSQKIQQYLITTIEKERTSPLVERTHKIRMLNNVAQYLPDDLKTTFQSKLDELQIETIERENEYNQDLEACLRNLSDDDRIIAKLGKLAKEYQKEKLDGLFNRLRAEVLKKLSTYQTLVQTSLDERNLPKAFDCMKKIFEYKQYLSNSISETEEISQSVIQLTRRRFFNCCEILAGISSIEQASTVETAFNDILVYLHSSEIFDKKVVLLFSDDILHDATQELENMFRYLRDIEKRFRITLNAKNFHQLGQLLVISKKWDPCLEKIRQCRSKHPFMKNFVSITKNLTQHTDMIDEVENLVRVFIEQVNVELVTDDTIRFEVKRNELYANLAISMNTLRAIGSKLNDFLSSMIDTDGLEKVLEAKIEIIINQLLEKISKEELSQKDTDEFRIYYNHLASFSKHVNLFKARIEQVLAASEEKITTKVTFLHKQIVTDSLPITGIAPLLIKMKFLAENLSMFDRKICDEIDETLKTYKDQRGILSIMALVVELEKDGIGMRLISEHSCLSGESWRRRRDKMQKQDDIDYVLRELSGDAICLQTLRTRYETFRKKYDELITENLRSIDVTRENKSVDVGALVTQIKFMTGSVIDTSKEIIWQYSFEQKIPQLVAYIFAVWTLKNTQHYNTARGIDAAKSYLLIPHVGQVITIFRLLGIGYTSNTMTRIFRSTSTKKISESLVNNLVEIGTGEGKSVVMAITACVFALTGIDVNCSCYSKVLSTRDKKDFKSVFEALGVENRIKYGTFDKLCEQFLNEKCNIRDQVSEMITKNKDTLPNIDKANGTNRTNPKVLLIDEVDVFLSDRFYGGTYRPVVILNDPPIRALLSAIWEKKESITANEVKSLPAYQTCAFQYSDWIFIFHEAIKDMVGALRSFKSPKYIVRNNKICYVQDESVVDSIVYGYNTMWAYYDEHSKGNITENSLEENVGLLVNCGEFCYAEMPHDFAYIAGVTGTLKTLAKSEKYTLTNVYQIHEHTFMPSVFAKSNRTYDSSTDVEVMNDSEYFIRIRREIDSIRQAERAILVFFKSQDALIAFYNSVELSSLKESVQLITEEVSTEDRDRCVKHAARQGQVTLITRIFGRGTDFICDTPQVLAKGGVHVLQTFFSMELAEEYQIMGRSARQGDRGSYRMIILDKDLEWVFGLTWKDKLPTIERSKLYETLHTARQAIYESKCSAKNLSLEQRKLEHQVSKDFVSALCKGNIRTVKRFLGKRNKGIDLLDDSSRTLVLISGPGSLYVLLSSMKEIICTIFQRASAILDKMDLPSDVIQMQIAVYQNCTVRGNEVLQYSSWHSKGSSLRAFLNTINYARSALENSMEVNLPNIDVIEKSLSQVIFIGSASVNITRERSDDEYSDSLHEIKRLIEKKIPIHTLYLNHSAKDSFQQIATQTGGRCEQLDIFSSHGAELLTQFITEEVLRKAAGIQGNNAVQLYRTSYVK</sequence>
<gene>
    <name evidence="11" type="ORF">EDS130_LOCUS37563</name>
</gene>
<evidence type="ECO:0000256" key="6">
    <source>
        <dbReference type="SAM" id="Coils"/>
    </source>
</evidence>
<dbReference type="PROSITE" id="PS00675">
    <property type="entry name" value="SIGMA54_INTERACT_1"/>
    <property type="match status" value="1"/>
</dbReference>
<accession>A0A815MF45</accession>
<evidence type="ECO:0000256" key="2">
    <source>
        <dbReference type="ARBA" id="ARBA00013081"/>
    </source>
</evidence>
<dbReference type="FunFam" id="3.90.190.10:FF:000004">
    <property type="entry name" value="Protein phosphatase Slingshot homolog 2"/>
    <property type="match status" value="1"/>
</dbReference>
<evidence type="ECO:0000256" key="3">
    <source>
        <dbReference type="ARBA" id="ARBA00022801"/>
    </source>
</evidence>
<dbReference type="GO" id="GO:0004722">
    <property type="term" value="F:protein serine/threonine phosphatase activity"/>
    <property type="evidence" value="ECO:0007669"/>
    <property type="project" value="UniProtKB-EC"/>
</dbReference>
<dbReference type="PANTHER" id="PTHR46377">
    <property type="entry name" value="DUAL SPECIFICITY PROTEIN PHOSPHATASE 19"/>
    <property type="match status" value="1"/>
</dbReference>
<organism evidence="11 12">
    <name type="scientific">Adineta ricciae</name>
    <name type="common">Rotifer</name>
    <dbReference type="NCBI Taxonomy" id="249248"/>
    <lineage>
        <taxon>Eukaryota</taxon>
        <taxon>Metazoa</taxon>
        <taxon>Spiralia</taxon>
        <taxon>Gnathifera</taxon>
        <taxon>Rotifera</taxon>
        <taxon>Eurotatoria</taxon>
        <taxon>Bdelloidea</taxon>
        <taxon>Adinetida</taxon>
        <taxon>Adinetidae</taxon>
        <taxon>Adineta</taxon>
    </lineage>
</organism>
<dbReference type="Proteomes" id="UP000663852">
    <property type="component" value="Unassembled WGS sequence"/>
</dbReference>
<feature type="region of interest" description="Disordered" evidence="7">
    <location>
        <begin position="1599"/>
        <end position="1626"/>
    </location>
</feature>
<feature type="domain" description="SecA family profile" evidence="10">
    <location>
        <begin position="2590"/>
        <end position="3192"/>
    </location>
</feature>
<dbReference type="CDD" id="cd14498">
    <property type="entry name" value="DSP"/>
    <property type="match status" value="1"/>
</dbReference>
<dbReference type="SUPFAM" id="SSF52540">
    <property type="entry name" value="P-loop containing nucleoside triphosphate hydrolases"/>
    <property type="match status" value="3"/>
</dbReference>
<proteinExistence type="inferred from homology"/>
<feature type="compositionally biased region" description="Polar residues" evidence="7">
    <location>
        <begin position="1603"/>
        <end position="1624"/>
    </location>
</feature>
<dbReference type="PROSITE" id="PS51196">
    <property type="entry name" value="SECA_MOTOR_DEAD"/>
    <property type="match status" value="1"/>
</dbReference>
<dbReference type="InterPro" id="IPR025662">
    <property type="entry name" value="Sigma_54_int_dom_ATP-bd_1"/>
</dbReference>
<dbReference type="InterPro" id="IPR016130">
    <property type="entry name" value="Tyr_Pase_AS"/>
</dbReference>
<dbReference type="Gene3D" id="3.90.190.10">
    <property type="entry name" value="Protein tyrosine phosphatase superfamily"/>
    <property type="match status" value="1"/>
</dbReference>
<dbReference type="GO" id="GO:0016020">
    <property type="term" value="C:membrane"/>
    <property type="evidence" value="ECO:0007669"/>
    <property type="project" value="InterPro"/>
</dbReference>
<feature type="region of interest" description="Disordered" evidence="7">
    <location>
        <begin position="191"/>
        <end position="216"/>
    </location>
</feature>
<dbReference type="PANTHER" id="PTHR46377:SF1">
    <property type="entry name" value="DUAL SPECIFICITY PROTEIN PHOSPHATASE 19"/>
    <property type="match status" value="1"/>
</dbReference>
<evidence type="ECO:0000256" key="4">
    <source>
        <dbReference type="ARBA" id="ARBA00022912"/>
    </source>
</evidence>
<dbReference type="InterPro" id="IPR027417">
    <property type="entry name" value="P-loop_NTPase"/>
</dbReference>
<dbReference type="OrthoDB" id="7614088at2759"/>
<dbReference type="SUPFAM" id="SSF52799">
    <property type="entry name" value="(Phosphotyrosine protein) phosphatases II"/>
    <property type="match status" value="1"/>
</dbReference>
<comment type="catalytic activity">
    <reaction evidence="5">
        <text>O-phospho-L-threonyl-[protein] + H2O = L-threonyl-[protein] + phosphate</text>
        <dbReference type="Rhea" id="RHEA:47004"/>
        <dbReference type="Rhea" id="RHEA-COMP:11060"/>
        <dbReference type="Rhea" id="RHEA-COMP:11605"/>
        <dbReference type="ChEBI" id="CHEBI:15377"/>
        <dbReference type="ChEBI" id="CHEBI:30013"/>
        <dbReference type="ChEBI" id="CHEBI:43474"/>
        <dbReference type="ChEBI" id="CHEBI:61977"/>
        <dbReference type="EC" id="3.1.3.16"/>
    </reaction>
</comment>
<dbReference type="PROSITE" id="PS00383">
    <property type="entry name" value="TYR_PHOSPHATASE_1"/>
    <property type="match status" value="1"/>
</dbReference>
<dbReference type="InterPro" id="IPR000387">
    <property type="entry name" value="Tyr_Pase_dom"/>
</dbReference>
<dbReference type="GO" id="GO:0005737">
    <property type="term" value="C:cytoplasm"/>
    <property type="evidence" value="ECO:0007669"/>
    <property type="project" value="TreeGrafter"/>
</dbReference>
<dbReference type="InterPro" id="IPR029021">
    <property type="entry name" value="Prot-tyrosine_phosphatase-like"/>
</dbReference>
<dbReference type="Gene3D" id="3.40.50.300">
    <property type="entry name" value="P-loop containing nucleotide triphosphate hydrolases"/>
    <property type="match status" value="3"/>
</dbReference>
<evidence type="ECO:0000256" key="5">
    <source>
        <dbReference type="ARBA" id="ARBA00048336"/>
    </source>
</evidence>
<evidence type="ECO:0000259" key="9">
    <source>
        <dbReference type="PROSITE" id="PS50056"/>
    </source>
</evidence>
<feature type="domain" description="Tyrosine-protein phosphatase" evidence="8">
    <location>
        <begin position="228"/>
        <end position="370"/>
    </location>
</feature>
<dbReference type="InterPro" id="IPR014018">
    <property type="entry name" value="SecA_motor_DEAD"/>
</dbReference>
<evidence type="ECO:0000256" key="1">
    <source>
        <dbReference type="ARBA" id="ARBA00009580"/>
    </source>
</evidence>
<dbReference type="PROSITE" id="PS50056">
    <property type="entry name" value="TYR_PHOSPHATASE_2"/>
    <property type="match status" value="1"/>
</dbReference>
<evidence type="ECO:0000313" key="12">
    <source>
        <dbReference type="Proteomes" id="UP000663852"/>
    </source>
</evidence>